<evidence type="ECO:0000313" key="3">
    <source>
        <dbReference type="Proteomes" id="UP000054383"/>
    </source>
</evidence>
<protein>
    <submittedName>
        <fullName evidence="2">Uncharacterized protein</fullName>
    </submittedName>
</protein>
<dbReference type="STRING" id="28573.A0A0U1LU53"/>
<organism evidence="2 3">
    <name type="scientific">Talaromyces islandicus</name>
    <name type="common">Penicillium islandicum</name>
    <dbReference type="NCBI Taxonomy" id="28573"/>
    <lineage>
        <taxon>Eukaryota</taxon>
        <taxon>Fungi</taxon>
        <taxon>Dikarya</taxon>
        <taxon>Ascomycota</taxon>
        <taxon>Pezizomycotina</taxon>
        <taxon>Eurotiomycetes</taxon>
        <taxon>Eurotiomycetidae</taxon>
        <taxon>Eurotiales</taxon>
        <taxon>Trichocomaceae</taxon>
        <taxon>Talaromyces</taxon>
        <taxon>Talaromyces sect. Islandici</taxon>
    </lineage>
</organism>
<dbReference type="EMBL" id="CVMT01000002">
    <property type="protein sequence ID" value="CRG86632.1"/>
    <property type="molecule type" value="Genomic_DNA"/>
</dbReference>
<proteinExistence type="predicted"/>
<keyword evidence="3" id="KW-1185">Reference proteome</keyword>
<sequence length="270" mass="28467">MRAVFCPVQRPVVVGWAAKSRGDKSSKHGAEGNGRCEDLVASSVWQGTRTDDVRSRRALVSPEARKAVALARSGMVASLPSPSPPRGCALLHATCSSTESSLASIMSGPGEDRARRTHDPVNADSHVLGSRWRGGRPFDNRQSTQRNSTLGSRDRAAGTQGGPRRAQNANQSGAWSDPREQAAPGVAQEPHDPVKGFNTAECKVALKPGPAQPAPLKYKPTGPSGKDTASNRASAPWGIKPNSLANGKDFFLELRKQVAVLQQVGSIPGG</sequence>
<gene>
    <name evidence="2" type="ORF">PISL3812_03642</name>
</gene>
<feature type="compositionally biased region" description="Polar residues" evidence="1">
    <location>
        <begin position="140"/>
        <end position="151"/>
    </location>
</feature>
<evidence type="ECO:0000313" key="2">
    <source>
        <dbReference type="EMBL" id="CRG86632.1"/>
    </source>
</evidence>
<dbReference type="Proteomes" id="UP000054383">
    <property type="component" value="Unassembled WGS sequence"/>
</dbReference>
<accession>A0A0U1LU53</accession>
<dbReference type="OrthoDB" id="5598843at2759"/>
<evidence type="ECO:0000256" key="1">
    <source>
        <dbReference type="SAM" id="MobiDB-lite"/>
    </source>
</evidence>
<feature type="region of interest" description="Disordered" evidence="1">
    <location>
        <begin position="102"/>
        <end position="242"/>
    </location>
</feature>
<name>A0A0U1LU53_TALIS</name>
<reference evidence="2 3" key="1">
    <citation type="submission" date="2015-04" db="EMBL/GenBank/DDBJ databases">
        <authorList>
            <person name="Syromyatnikov M.Y."/>
            <person name="Popov V.N."/>
        </authorList>
    </citation>
    <scope>NUCLEOTIDE SEQUENCE [LARGE SCALE GENOMIC DNA]</scope>
    <source>
        <strain evidence="2">WF-38-12</strain>
    </source>
</reference>
<dbReference type="AlphaFoldDB" id="A0A0U1LU53"/>
<feature type="compositionally biased region" description="Basic and acidic residues" evidence="1">
    <location>
        <begin position="110"/>
        <end position="121"/>
    </location>
</feature>